<organism evidence="1">
    <name type="scientific">termite gut metagenome</name>
    <dbReference type="NCBI Taxonomy" id="433724"/>
    <lineage>
        <taxon>unclassified sequences</taxon>
        <taxon>metagenomes</taxon>
        <taxon>organismal metagenomes</taxon>
    </lineage>
</organism>
<accession>A0A5J4PUW5</accession>
<evidence type="ECO:0000313" key="1">
    <source>
        <dbReference type="EMBL" id="KAA6312073.1"/>
    </source>
</evidence>
<reference evidence="1" key="1">
    <citation type="submission" date="2019-03" db="EMBL/GenBank/DDBJ databases">
        <title>Single cell metagenomics reveals metabolic interactions within the superorganism composed of flagellate Streblomastix strix and complex community of Bacteroidetes bacteria on its surface.</title>
        <authorList>
            <person name="Treitli S.C."/>
            <person name="Kolisko M."/>
            <person name="Husnik F."/>
            <person name="Keeling P."/>
            <person name="Hampl V."/>
        </authorList>
    </citation>
    <scope>NUCLEOTIDE SEQUENCE</scope>
    <source>
        <strain evidence="1">STM</strain>
    </source>
</reference>
<name>A0A5J4PUW5_9ZZZZ</name>
<dbReference type="AlphaFoldDB" id="A0A5J4PUW5"/>
<protein>
    <submittedName>
        <fullName evidence="1">Uncharacterized protein</fullName>
    </submittedName>
</protein>
<proteinExistence type="predicted"/>
<comment type="caution">
    <text evidence="1">The sequence shown here is derived from an EMBL/GenBank/DDBJ whole genome shotgun (WGS) entry which is preliminary data.</text>
</comment>
<gene>
    <name evidence="1" type="ORF">EZS27_036931</name>
</gene>
<dbReference type="EMBL" id="SNRY01006671">
    <property type="protein sequence ID" value="KAA6312073.1"/>
    <property type="molecule type" value="Genomic_DNA"/>
</dbReference>
<sequence>MPENSDEQIISHIDEVKQFVIEGNTEIKTVSAYTNWKFIEEQKEIDRKQRLEEEQAKRKTSAYNRSKGKMLNSFESALSDEQLNTLTKCCNAIPNLLGTLNCMN</sequence>